<dbReference type="AlphaFoldDB" id="A0A3S5BSS7"/>
<gene>
    <name evidence="1" type="ORF">PXEA_LOCUS10137</name>
</gene>
<name>A0A3S5BSS7_9PLAT</name>
<dbReference type="EMBL" id="CAAALY010029535">
    <property type="protein sequence ID" value="VEL16697.1"/>
    <property type="molecule type" value="Genomic_DNA"/>
</dbReference>
<keyword evidence="2" id="KW-1185">Reference proteome</keyword>
<organism evidence="1 2">
    <name type="scientific">Protopolystoma xenopodis</name>
    <dbReference type="NCBI Taxonomy" id="117903"/>
    <lineage>
        <taxon>Eukaryota</taxon>
        <taxon>Metazoa</taxon>
        <taxon>Spiralia</taxon>
        <taxon>Lophotrochozoa</taxon>
        <taxon>Platyhelminthes</taxon>
        <taxon>Monogenea</taxon>
        <taxon>Polyopisthocotylea</taxon>
        <taxon>Polystomatidea</taxon>
        <taxon>Polystomatidae</taxon>
        <taxon>Protopolystoma</taxon>
    </lineage>
</organism>
<comment type="caution">
    <text evidence="1">The sequence shown here is derived from an EMBL/GenBank/DDBJ whole genome shotgun (WGS) entry which is preliminary data.</text>
</comment>
<evidence type="ECO:0000313" key="1">
    <source>
        <dbReference type="EMBL" id="VEL16697.1"/>
    </source>
</evidence>
<accession>A0A3S5BSS7</accession>
<protein>
    <submittedName>
        <fullName evidence="1">Uncharacterized protein</fullName>
    </submittedName>
</protein>
<sequence>MFGVSPPCRSELLGSVQSQREASCGNASMNEVHLSLTGLHSLPRLALFNDDAVQDAFLEEALTMIRAILQLLVAI</sequence>
<proteinExistence type="predicted"/>
<reference evidence="1" key="1">
    <citation type="submission" date="2018-11" db="EMBL/GenBank/DDBJ databases">
        <authorList>
            <consortium name="Pathogen Informatics"/>
        </authorList>
    </citation>
    <scope>NUCLEOTIDE SEQUENCE</scope>
</reference>
<dbReference type="Proteomes" id="UP000784294">
    <property type="component" value="Unassembled WGS sequence"/>
</dbReference>
<evidence type="ECO:0000313" key="2">
    <source>
        <dbReference type="Proteomes" id="UP000784294"/>
    </source>
</evidence>